<proteinExistence type="predicted"/>
<sequence length="120" mass="13244">MIKAISVSSYPYPGQMQDDDIIVKSLVYIMVALCILTGYSIMTASFVICEVQEHHSGSKRLQHISGIGEPFYWVINFCYDMALYMVPVALSVAMIAAFQLPAFTAKQNLAAVTLLLVLFG</sequence>
<reference evidence="7 8" key="1">
    <citation type="submission" date="2015-08" db="EMBL/GenBank/DDBJ databases">
        <title>The genome of the Asian arowana (Scleropages formosus).</title>
        <authorList>
            <person name="Tan M.H."/>
            <person name="Gan H.M."/>
            <person name="Croft L.J."/>
            <person name="Austin C.M."/>
        </authorList>
    </citation>
    <scope>NUCLEOTIDE SEQUENCE [LARGE SCALE GENOMIC DNA]</scope>
    <source>
        <strain evidence="7">Aro1</strain>
    </source>
</reference>
<feature type="transmembrane region" description="Helical" evidence="5">
    <location>
        <begin position="26"/>
        <end position="49"/>
    </location>
</feature>
<dbReference type="Pfam" id="PF12698">
    <property type="entry name" value="ABC2_membrane_3"/>
    <property type="match status" value="1"/>
</dbReference>
<evidence type="ECO:0000256" key="1">
    <source>
        <dbReference type="ARBA" id="ARBA00004141"/>
    </source>
</evidence>
<name>A0A0P7VE30_SCLFO</name>
<organism evidence="7 8">
    <name type="scientific">Scleropages formosus</name>
    <name type="common">Asian bonytongue</name>
    <name type="synonym">Osteoglossum formosum</name>
    <dbReference type="NCBI Taxonomy" id="113540"/>
    <lineage>
        <taxon>Eukaryota</taxon>
        <taxon>Metazoa</taxon>
        <taxon>Chordata</taxon>
        <taxon>Craniata</taxon>
        <taxon>Vertebrata</taxon>
        <taxon>Euteleostomi</taxon>
        <taxon>Actinopterygii</taxon>
        <taxon>Neopterygii</taxon>
        <taxon>Teleostei</taxon>
        <taxon>Osteoglossocephala</taxon>
        <taxon>Osteoglossomorpha</taxon>
        <taxon>Osteoglossiformes</taxon>
        <taxon>Osteoglossidae</taxon>
        <taxon>Scleropages</taxon>
    </lineage>
</organism>
<evidence type="ECO:0000313" key="7">
    <source>
        <dbReference type="EMBL" id="KPP71581.1"/>
    </source>
</evidence>
<dbReference type="AlphaFoldDB" id="A0A0P7VE30"/>
<evidence type="ECO:0000313" key="8">
    <source>
        <dbReference type="Proteomes" id="UP000034805"/>
    </source>
</evidence>
<evidence type="ECO:0000259" key="6">
    <source>
        <dbReference type="Pfam" id="PF12698"/>
    </source>
</evidence>
<gene>
    <name evidence="7" type="ORF">Z043_109490</name>
</gene>
<evidence type="ECO:0000256" key="5">
    <source>
        <dbReference type="SAM" id="Phobius"/>
    </source>
</evidence>
<evidence type="ECO:0000256" key="4">
    <source>
        <dbReference type="ARBA" id="ARBA00023136"/>
    </source>
</evidence>
<comment type="subcellular location">
    <subcellularLocation>
        <location evidence="1">Membrane</location>
        <topology evidence="1">Multi-pass membrane protein</topology>
    </subcellularLocation>
</comment>
<feature type="transmembrane region" description="Helical" evidence="5">
    <location>
        <begin position="70"/>
        <end position="96"/>
    </location>
</feature>
<comment type="caution">
    <text evidence="7">The sequence shown here is derived from an EMBL/GenBank/DDBJ whole genome shotgun (WGS) entry which is preliminary data.</text>
</comment>
<feature type="domain" description="ABC-2 type transporter transmembrane" evidence="6">
    <location>
        <begin position="7"/>
        <end position="120"/>
    </location>
</feature>
<keyword evidence="4 5" id="KW-0472">Membrane</keyword>
<dbReference type="Proteomes" id="UP000034805">
    <property type="component" value="Unassembled WGS sequence"/>
</dbReference>
<keyword evidence="3 5" id="KW-1133">Transmembrane helix</keyword>
<dbReference type="InterPro" id="IPR013525">
    <property type="entry name" value="ABC2_TM"/>
</dbReference>
<accession>A0A0P7VE30</accession>
<dbReference type="GO" id="GO:0016020">
    <property type="term" value="C:membrane"/>
    <property type="evidence" value="ECO:0007669"/>
    <property type="project" value="UniProtKB-SubCell"/>
</dbReference>
<evidence type="ECO:0000256" key="3">
    <source>
        <dbReference type="ARBA" id="ARBA00022989"/>
    </source>
</evidence>
<dbReference type="GO" id="GO:0140359">
    <property type="term" value="F:ABC-type transporter activity"/>
    <property type="evidence" value="ECO:0007669"/>
    <property type="project" value="InterPro"/>
</dbReference>
<evidence type="ECO:0000256" key="2">
    <source>
        <dbReference type="ARBA" id="ARBA00022692"/>
    </source>
</evidence>
<keyword evidence="2 5" id="KW-0812">Transmembrane</keyword>
<protein>
    <recommendedName>
        <fullName evidence="6">ABC-2 type transporter transmembrane domain-containing protein</fullName>
    </recommendedName>
</protein>
<dbReference type="EMBL" id="JARO02002926">
    <property type="protein sequence ID" value="KPP71581.1"/>
    <property type="molecule type" value="Genomic_DNA"/>
</dbReference>